<protein>
    <submittedName>
        <fullName evidence="2">Peptidyl-prolyl cis-trans isomerase</fullName>
    </submittedName>
</protein>
<evidence type="ECO:0000313" key="2">
    <source>
        <dbReference type="EMBL" id="CUS44490.1"/>
    </source>
</evidence>
<organism evidence="2">
    <name type="scientific">hydrothermal vent metagenome</name>
    <dbReference type="NCBI Taxonomy" id="652676"/>
    <lineage>
        <taxon>unclassified sequences</taxon>
        <taxon>metagenomes</taxon>
        <taxon>ecological metagenomes</taxon>
    </lineage>
</organism>
<accession>A0A160THS1</accession>
<proteinExistence type="predicted"/>
<sequence length="284" mass="30482">MLIPLLALLAGAQAAPAPLLPSDAIAADWRPIPDDEVMVVTLTGNRSVVIRLAPRFAPEHVANVRALALAHWWDETSVYRVQENWVTQWGDATEKKPLAPGVVPSPAPEFDIAAFDASQRLSRSDAYSTTSGVTADGWPIVTDGKAAWIPHCYATVGVARDALPNTGSGAELFTPISGAARRLDRNYTIVGRIIEGMKYMSAMPRSDAALGVYATEAERTGIVSVRLASDMPAAERPRFDYRSTDNPRFAALIRLRENPAAPTVGLGGVDICDLPLATRRAGAR</sequence>
<dbReference type="PROSITE" id="PS50072">
    <property type="entry name" value="CSA_PPIASE_2"/>
    <property type="match status" value="1"/>
</dbReference>
<dbReference type="Gene3D" id="2.40.100.10">
    <property type="entry name" value="Cyclophilin-like"/>
    <property type="match status" value="1"/>
</dbReference>
<dbReference type="InterPro" id="IPR002130">
    <property type="entry name" value="Cyclophilin-type_PPIase_dom"/>
</dbReference>
<keyword evidence="2" id="KW-0413">Isomerase</keyword>
<dbReference type="GO" id="GO:0003755">
    <property type="term" value="F:peptidyl-prolyl cis-trans isomerase activity"/>
    <property type="evidence" value="ECO:0007669"/>
    <property type="project" value="InterPro"/>
</dbReference>
<evidence type="ECO:0000259" key="1">
    <source>
        <dbReference type="PROSITE" id="PS50072"/>
    </source>
</evidence>
<feature type="domain" description="PPIase cyclophilin-type" evidence="1">
    <location>
        <begin position="48"/>
        <end position="227"/>
    </location>
</feature>
<dbReference type="InterPro" id="IPR029000">
    <property type="entry name" value="Cyclophilin-like_dom_sf"/>
</dbReference>
<dbReference type="Pfam" id="PF00160">
    <property type="entry name" value="Pro_isomerase"/>
    <property type="match status" value="1"/>
</dbReference>
<gene>
    <name evidence="2" type="ORF">MGWOODY_Smn3583</name>
</gene>
<name>A0A160THS1_9ZZZZ</name>
<dbReference type="EMBL" id="CZQE01000154">
    <property type="protein sequence ID" value="CUS44490.1"/>
    <property type="molecule type" value="Genomic_DNA"/>
</dbReference>
<dbReference type="AlphaFoldDB" id="A0A160THS1"/>
<dbReference type="SUPFAM" id="SSF50891">
    <property type="entry name" value="Cyclophilin-like"/>
    <property type="match status" value="1"/>
</dbReference>
<reference evidence="2" key="1">
    <citation type="submission" date="2015-10" db="EMBL/GenBank/DDBJ databases">
        <authorList>
            <person name="Gilbert D.G."/>
        </authorList>
    </citation>
    <scope>NUCLEOTIDE SEQUENCE</scope>
</reference>